<evidence type="ECO:0000256" key="2">
    <source>
        <dbReference type="ARBA" id="ARBA00023157"/>
    </source>
</evidence>
<evidence type="ECO:0000313" key="6">
    <source>
        <dbReference type="EMBL" id="QDS86600.1"/>
    </source>
</evidence>
<dbReference type="InterPro" id="IPR006558">
    <property type="entry name" value="LamG-like"/>
</dbReference>
<feature type="domain" description="LamG-like jellyroll fold" evidence="5">
    <location>
        <begin position="2708"/>
        <end position="2850"/>
    </location>
</feature>
<evidence type="ECO:0000256" key="3">
    <source>
        <dbReference type="SAM" id="Coils"/>
    </source>
</evidence>
<evidence type="ECO:0000259" key="5">
    <source>
        <dbReference type="SMART" id="SM00560"/>
    </source>
</evidence>
<dbReference type="GO" id="GO:0004553">
    <property type="term" value="F:hydrolase activity, hydrolyzing O-glycosyl compounds"/>
    <property type="evidence" value="ECO:0007669"/>
    <property type="project" value="InterPro"/>
</dbReference>
<evidence type="ECO:0000313" key="7">
    <source>
        <dbReference type="Proteomes" id="UP000319557"/>
    </source>
</evidence>
<evidence type="ECO:0000256" key="4">
    <source>
        <dbReference type="SAM" id="MobiDB-lite"/>
    </source>
</evidence>
<gene>
    <name evidence="6" type="ORF">EC9_07720</name>
</gene>
<keyword evidence="1" id="KW-0732">Signal</keyword>
<dbReference type="SMART" id="SM00710">
    <property type="entry name" value="PbH1"/>
    <property type="match status" value="12"/>
</dbReference>
<protein>
    <recommendedName>
        <fullName evidence="5">LamG-like jellyroll fold domain-containing protein</fullName>
    </recommendedName>
</protein>
<keyword evidence="7" id="KW-1185">Reference proteome</keyword>
<dbReference type="SUPFAM" id="SSF51126">
    <property type="entry name" value="Pectin lyase-like"/>
    <property type="match status" value="3"/>
</dbReference>
<dbReference type="NCBIfam" id="NF041518">
    <property type="entry name" value="choice_anch_Q"/>
    <property type="match status" value="2"/>
</dbReference>
<evidence type="ECO:0000256" key="1">
    <source>
        <dbReference type="ARBA" id="ARBA00022729"/>
    </source>
</evidence>
<organism evidence="6 7">
    <name type="scientific">Rosistilla ulvae</name>
    <dbReference type="NCBI Taxonomy" id="1930277"/>
    <lineage>
        <taxon>Bacteria</taxon>
        <taxon>Pseudomonadati</taxon>
        <taxon>Planctomycetota</taxon>
        <taxon>Planctomycetia</taxon>
        <taxon>Pirellulales</taxon>
        <taxon>Pirellulaceae</taxon>
        <taxon>Rosistilla</taxon>
    </lineage>
</organism>
<feature type="coiled-coil region" evidence="3">
    <location>
        <begin position="932"/>
        <end position="966"/>
    </location>
</feature>
<accession>A0A517LVF7</accession>
<feature type="region of interest" description="Disordered" evidence="4">
    <location>
        <begin position="2871"/>
        <end position="2893"/>
    </location>
</feature>
<dbReference type="InterPro" id="IPR013320">
    <property type="entry name" value="ConA-like_dom_sf"/>
</dbReference>
<dbReference type="InterPro" id="IPR011050">
    <property type="entry name" value="Pectin_lyase_fold/virulence"/>
</dbReference>
<dbReference type="Pfam" id="PF00404">
    <property type="entry name" value="Dockerin_1"/>
    <property type="match status" value="1"/>
</dbReference>
<reference evidence="6 7" key="1">
    <citation type="submission" date="2019-02" db="EMBL/GenBank/DDBJ databases">
        <title>Deep-cultivation of Planctomycetes and their phenomic and genomic characterization uncovers novel biology.</title>
        <authorList>
            <person name="Wiegand S."/>
            <person name="Jogler M."/>
            <person name="Boedeker C."/>
            <person name="Pinto D."/>
            <person name="Vollmers J."/>
            <person name="Rivas-Marin E."/>
            <person name="Kohn T."/>
            <person name="Peeters S.H."/>
            <person name="Heuer A."/>
            <person name="Rast P."/>
            <person name="Oberbeckmann S."/>
            <person name="Bunk B."/>
            <person name="Jeske O."/>
            <person name="Meyerdierks A."/>
            <person name="Storesund J.E."/>
            <person name="Kallscheuer N."/>
            <person name="Luecker S."/>
            <person name="Lage O.M."/>
            <person name="Pohl T."/>
            <person name="Merkel B.J."/>
            <person name="Hornburger P."/>
            <person name="Mueller R.-W."/>
            <person name="Bruemmer F."/>
            <person name="Labrenz M."/>
            <person name="Spormann A.M."/>
            <person name="Op den Camp H."/>
            <person name="Overmann J."/>
            <person name="Amann R."/>
            <person name="Jetten M.S.M."/>
            <person name="Mascher T."/>
            <person name="Medema M.H."/>
            <person name="Devos D.P."/>
            <person name="Kaster A.-K."/>
            <person name="Ovreas L."/>
            <person name="Rohde M."/>
            <person name="Galperin M.Y."/>
            <person name="Jogler C."/>
        </authorList>
    </citation>
    <scope>NUCLEOTIDE SEQUENCE [LARGE SCALE GENOMIC DNA]</scope>
    <source>
        <strain evidence="6 7">EC9</strain>
    </source>
</reference>
<keyword evidence="3" id="KW-0175">Coiled coil</keyword>
<name>A0A517LVF7_9BACT</name>
<sequence length="3613" mass="376615">MRPRNFLFRKTSEKRIRSNLASRRRRLLVEAFEPRRLLTAYTVTTLEDIVAEDGLISLREAITAANDDAAVGDAEAGSGADSIVFSADVFPFTQLGISIFETLRLPGGEISITDDLSIRGPGRDAIHVSGDNSTSFFNIAGGVNVSISDLTFTNGRSDSGGAFTVAGTLNLDDVAIINSSANAGGAIDVLAAGTLKVENSLFRNNSADAGDGGAIRSLGSVTVESTRMEDNLARVGDGGAIFAQGILSVKQGVFYTNEAEDGGAIWHTGGLASVATSEFRSNESRNDGAGIYSNAAADTNLELANSTLILNTAGRTGGGLFVGTGATTTVTSSKFQLNTATAGSGGGMAVFGQADVIDSSILLNNARANGGGLILSGASAKAKFVDSAISENASDNSGGGAYVFAGLLDVQDSQIMSNTGHTGAGGLFIDRADLKMQTTTVGANIASQSSLANIENFGGGIAIRPGVNTRTRVESSAIVDNTADDGGGIFILSPLNSTDGSELALVTIGNTTVSGNHARSDIGGIVIDPATKQQLYVEIVHSSIVGNTAADVQGGLFSSTGAFRLDRSILVDNADVSILPGFDLTIGAMDYRPVSNLIESHNDLSSLPVDQQTWFDSAPGAPDPATEPLINRVTGSSDHGVLARAFNGGATVSHGLAPTSPALNNASVRGTDPNDARAATRYLTDQRGEKRTGTGTGSAADIGAFEANVILSSTDFKWSDQSSQFSSADAFIFGAGFNLSPQSAQEQASGGRLSEPEFLGFEFDTGQRSFGKDFGIVSAEVTYGVSGRFGIEYGYYVNAGSVDLSYDGNVDYSIVRDQATGGYIVGTELNIDDGLLYTISPTFGAYADLIMEMDLNFEGKGCISVIRESCFESALPPINIDQSVPLFSVNKPVVDDDGYVVFKEVGEGNFVPELDGNIAYIGTSIKDNFNIADDLVNEIKGHQNDATKAEIDKKKAETDLKNAKTSAERNAAKGRIVAADTAAATAKAAADDSSKTTSSKSKISAKSLIGVDFGQTDGQLGGEVTLTVNEPAGILGKRVGSMALTLPDIRLVDDKPESAENSFELSATTDDFLAGSDAEADRQLAKLSVDIAGVIGPMVGIPAGEFNIGLGSFLSASLTTISYNIEPKLKINQDISAKPIWRDTASFAFNQDVLVEVNGQRATSPSGDGIFTTTEVFSFTPGDTIKILPVSGGEFAEDLEVTPALQLGASISNDIGLDIDVDGVLEALKLGFTLFGNSLPTIGPLIRHEHDIVDVELGSIFDTTFTRDAKSVEFQLPAGQGSVPKLMLEKFTAAAGEAGSGQSIDTPLFLSDTATTVLAQDISPDGLVYVAVPLERLNEFVTELQIRVTENQINSIGVFQNGLLGDADGTALELESGRLESFAPATSIGLSNIGKADLINDGKFALVVLQVQNPSSSVTLSATPIDSIAISNPNALAEFLRTEGFNDAAIEQSNLEFIANDGAIDIDGNGVVLASSDGQLIVRYLQGLRGDALIENVIGKDATRTDAATIEAYFVTLLGEPAAALIGPLTRLQAEGELTAAQSRLDVDGNGFLEAEFDGVLIQRSMGGFQGNALIAGALGVGATRTDPVEIMNFIDGFRDTLGDVDFDSVEQYLGEEAGFLGFEGAFKVQPGAVDGSSPFNPIRFNTVGNSGFRLTPATFGETVSYETAYLIDAADPDIRYELSKSADLTPTRAGTSLVSGDIPAGQLRDLTGPNNSGRDRVALETTQGQLGVDESIWLELPDRLGYQFEASAGHTFTELEFDTNAGDGELFFHEDPGIVGVDENCLGCDQFDEFADYDVFVPATNQWFAFSMDAGFVFPQPVTQFLLYARDLVDPSISSTLLNNAQAITQRIGFRFAGPDSSAPTIDGLSIGDRLTSVVPDQIFASETATAPTTFKIVRNGTDPVVTSTIGNAAPQTERLRSQRAEDVLGLVPSGDSFPLASLRSATFSGSEDFGDTLVVDHRAGAVFPTIGFAGDFDPNGETGTGDVLKIIGDGVFVDITDFEAYQILDVEVVDIREGGSNTLFLDGGSIHDNSARDAEGNTALIVMADADDLVDKGPGWVQLADQQLTVQGNSFTFNVYSQFGVLLKISNINGPPQAAAPAIAPPIFQNLAGTNAEGELIVATSEEFTPTQAVTVTPQVTQVEALDTISLDVSYAVLDPSEALPNSLHLLIHYDSSRLSFTGQRDLLADGLLVVGDMFETNPDDNGATDRMINVIWTKDQGVWPTNGATLADLLKLDFDVLGEVGETTVTVTGFASADYEFSGNEIVIDVLPKNFVVDLATDEDDGNVTAGDVSLREALQLAGNAGVASIVTFDPALAGVELILTEGPLVPAGEVTLAGLGADKTIISGNNVQQIMTIAEDVSVTLQDLALINGATAPNSFMGGAAIDNNGALRIERTWLNNNNADGNGGAIANGSQSDVYIIDSTISNNSATSFGGAIQHFGTRMFISGSTISGNRTRAVGLGSGGAIAVLGGALAIDRSTITGNSLPGGGVGAGIANGFAARGANEILLTNSVVAGNFISDNPNSLEFDESLFEDIGGVFSPASLNNFIGSDALFDTMIDDGINGNRVGTAEAPLDPMLGSLQINGGSLPTHLPLAGSPLIDAASRITIWEDSVNASEPQHWWRLAEQLGEQTAIATVGGLDGLYIGQDANFEDFSKGVPAGVVGRSFDTAIEFGAGSINETSAGFIEVTPSGDPAADVLPAEAFSIEAWIFNARAFDDGGSIISAGIDDLGSEAGWALSQFQNGIEFRVTTTDGTVRVVADNTNSVFENDIWTHVTATYDGANAKLYIASHEAVSVPLTGPIDYPAVGTGGGVVIGAKRDANTFIQYDGVIDEVIIYDHALSQQEITRHASSQFGAAVGIPSSDQRGFSRKAGDATDIGSVEVGPEPGFRVLEGPSSSVTEGGASASFGVVLDAPPAKSVTIRVERSAINSASDKNGASGEAGAPLARSEFEAEAIFQEFIFTPFNWNQPQTVRIDPVDDARVDGTREVSFGVSIDQQKSDVAFSNLAKQFVTIEAIDNEVAGFTVVESDGFSRTTEAGGRDTLTITLNGQPSGSVIIDIASANPREVAVETQSVTFTPTNWNIPKTVTVVGVDDDQNDGDQSVDVSFSVNAGQSHAAFANVPVQTIAVINANVAELDFGDAPTAAQSGFAADYPVTLAQNGARHSVGLLFLGSGVDAEANGLPSLNSDGDDNNGSADEDGVFVVADMVAVTGSSTTSSFSVTASAVGKLDAWIDFNQDGDWNDSGEQIFIARNVVAGQNLFSFTVPAGVSAGDTGARFRLSSTGGLAPTGAASDGEVEDYIATILDGDAAGGADISIEPPTAGTIDITNEGSDIVFRRGAIDLFKAPGNKVRTANIVGTDGDDTINLSNVDAIFAGTIRSDGADGNDRLNLTGENQDIDLTLLANDAIGGFETIDIRGEGANRLSLSRSNVLSMAIADDELTILMDPDDRLDTNNDGFSVTATEVVDGVFGTIATSGSATLKIHGAGWTNPLNRNDVNASGTVTPLDALVILNELARRSVLVAQSSVLIDPSTVNPHPLKFYDTTGDGLLAPLDALRVLNFLNRGSAVGEAPFAILPPPTVTESKDDNDEEQWLLIEPETLTGDQD</sequence>
<dbReference type="Proteomes" id="UP000319557">
    <property type="component" value="Chromosome"/>
</dbReference>
<dbReference type="Gene3D" id="2.60.120.200">
    <property type="match status" value="1"/>
</dbReference>
<dbReference type="SUPFAM" id="SSF49899">
    <property type="entry name" value="Concanavalin A-like lectins/glucanases"/>
    <property type="match status" value="1"/>
</dbReference>
<dbReference type="GO" id="GO:0000272">
    <property type="term" value="P:polysaccharide catabolic process"/>
    <property type="evidence" value="ECO:0007669"/>
    <property type="project" value="InterPro"/>
</dbReference>
<dbReference type="Pfam" id="PF20009">
    <property type="entry name" value="GEVED"/>
    <property type="match status" value="1"/>
</dbReference>
<proteinExistence type="predicted"/>
<dbReference type="SMART" id="SM00560">
    <property type="entry name" value="LamGL"/>
    <property type="match status" value="1"/>
</dbReference>
<dbReference type="InterPro" id="IPR059226">
    <property type="entry name" value="Choice_anch_Q_dom"/>
</dbReference>
<dbReference type="PANTHER" id="PTHR11319">
    <property type="entry name" value="G PROTEIN-COUPLED RECEPTOR-RELATED"/>
    <property type="match status" value="1"/>
</dbReference>
<dbReference type="KEGG" id="ruv:EC9_07720"/>
<dbReference type="InterPro" id="IPR045474">
    <property type="entry name" value="GEVED"/>
</dbReference>
<dbReference type="EMBL" id="CP036261">
    <property type="protein sequence ID" value="QDS86600.1"/>
    <property type="molecule type" value="Genomic_DNA"/>
</dbReference>
<keyword evidence="2" id="KW-1015">Disulfide bond</keyword>
<dbReference type="PANTHER" id="PTHR11319:SF35">
    <property type="entry name" value="OUTER MEMBRANE PROTEIN PMPC-RELATED"/>
    <property type="match status" value="1"/>
</dbReference>
<dbReference type="RefSeq" id="WP_145342451.1">
    <property type="nucleotide sequence ID" value="NZ_CP036261.1"/>
</dbReference>
<dbReference type="InterPro" id="IPR002105">
    <property type="entry name" value="Dockerin_1_rpt"/>
</dbReference>
<dbReference type="Pfam" id="PF13385">
    <property type="entry name" value="Laminin_G_3"/>
    <property type="match status" value="1"/>
</dbReference>
<dbReference type="OrthoDB" id="292920at2"/>
<dbReference type="InterPro" id="IPR006626">
    <property type="entry name" value="PbH1"/>
</dbReference>